<organism evidence="1">
    <name type="scientific">viral metagenome</name>
    <dbReference type="NCBI Taxonomy" id="1070528"/>
    <lineage>
        <taxon>unclassified sequences</taxon>
        <taxon>metagenomes</taxon>
        <taxon>organismal metagenomes</taxon>
    </lineage>
</organism>
<name>A0A6C0D6A9_9ZZZZ</name>
<accession>A0A6C0D6A9</accession>
<evidence type="ECO:0000313" key="1">
    <source>
        <dbReference type="EMBL" id="QHT11439.1"/>
    </source>
</evidence>
<sequence>MLSNAISSYYSNINNINYDTTFLTTYKLHSDDDDRNLCYQLQLLQALNISNYDSIILATHIDKIGLFLQNNTELEAILKLLQTKYKDTNISFMIDGHNSNALFQLLFSYDYFDVTHKCLCKYISEKKQNNELAKNELTKNELAKNELTKTYFDELKNVILL</sequence>
<dbReference type="EMBL" id="MN739534">
    <property type="protein sequence ID" value="QHT11439.1"/>
    <property type="molecule type" value="Genomic_DNA"/>
</dbReference>
<protein>
    <submittedName>
        <fullName evidence="1">Uncharacterized protein</fullName>
    </submittedName>
</protein>
<reference evidence="1" key="1">
    <citation type="journal article" date="2020" name="Nature">
        <title>Giant virus diversity and host interactions through global metagenomics.</title>
        <authorList>
            <person name="Schulz F."/>
            <person name="Roux S."/>
            <person name="Paez-Espino D."/>
            <person name="Jungbluth S."/>
            <person name="Walsh D.A."/>
            <person name="Denef V.J."/>
            <person name="McMahon K.D."/>
            <person name="Konstantinidis K.T."/>
            <person name="Eloe-Fadrosh E.A."/>
            <person name="Kyrpides N.C."/>
            <person name="Woyke T."/>
        </authorList>
    </citation>
    <scope>NUCLEOTIDE SEQUENCE</scope>
    <source>
        <strain evidence="1">GVMAG-M-3300023174-116</strain>
    </source>
</reference>
<proteinExistence type="predicted"/>
<dbReference type="AlphaFoldDB" id="A0A6C0D6A9"/>